<dbReference type="RefSeq" id="WP_187083497.1">
    <property type="nucleotide sequence ID" value="NZ_JACORU010000008.1"/>
</dbReference>
<reference evidence="6" key="1">
    <citation type="submission" date="2020-08" db="EMBL/GenBank/DDBJ databases">
        <title>Ramlibacter sp. GTP1 16S ribosomal RNA gene genome sequencing and assembly.</title>
        <authorList>
            <person name="Kang M."/>
        </authorList>
    </citation>
    <scope>NUCLEOTIDE SEQUENCE</scope>
    <source>
        <strain evidence="6">GTP1</strain>
    </source>
</reference>
<evidence type="ECO:0000256" key="2">
    <source>
        <dbReference type="ARBA" id="ARBA00012438"/>
    </source>
</evidence>
<dbReference type="SUPFAM" id="SSF55874">
    <property type="entry name" value="ATPase domain of HSP90 chaperone/DNA topoisomerase II/histidine kinase"/>
    <property type="match status" value="1"/>
</dbReference>
<dbReference type="Proteomes" id="UP000596827">
    <property type="component" value="Unassembled WGS sequence"/>
</dbReference>
<dbReference type="PANTHER" id="PTHR42878">
    <property type="entry name" value="TWO-COMPONENT HISTIDINE KINASE"/>
    <property type="match status" value="1"/>
</dbReference>
<evidence type="ECO:0000256" key="1">
    <source>
        <dbReference type="ARBA" id="ARBA00000085"/>
    </source>
</evidence>
<dbReference type="AlphaFoldDB" id="A0A923S7C9"/>
<gene>
    <name evidence="6" type="ORF">H8R02_21305</name>
</gene>
<dbReference type="EMBL" id="JACORU010000008">
    <property type="protein sequence ID" value="MBC5767017.1"/>
    <property type="molecule type" value="Genomic_DNA"/>
</dbReference>
<keyword evidence="4" id="KW-0418">Kinase</keyword>
<proteinExistence type="predicted"/>
<evidence type="ECO:0000313" key="7">
    <source>
        <dbReference type="Proteomes" id="UP000596827"/>
    </source>
</evidence>
<evidence type="ECO:0000256" key="3">
    <source>
        <dbReference type="ARBA" id="ARBA00022679"/>
    </source>
</evidence>
<dbReference type="InterPro" id="IPR036890">
    <property type="entry name" value="HATPase_C_sf"/>
</dbReference>
<dbReference type="PANTHER" id="PTHR42878:SF15">
    <property type="entry name" value="BACTERIOPHYTOCHROME"/>
    <property type="match status" value="1"/>
</dbReference>
<dbReference type="GO" id="GO:0007234">
    <property type="term" value="P:osmosensory signaling via phosphorelay pathway"/>
    <property type="evidence" value="ECO:0007669"/>
    <property type="project" value="TreeGrafter"/>
</dbReference>
<comment type="catalytic activity">
    <reaction evidence="1">
        <text>ATP + protein L-histidine = ADP + protein N-phospho-L-histidine.</text>
        <dbReference type="EC" id="2.7.13.3"/>
    </reaction>
</comment>
<evidence type="ECO:0000313" key="6">
    <source>
        <dbReference type="EMBL" id="MBC5767017.1"/>
    </source>
</evidence>
<keyword evidence="7" id="KW-1185">Reference proteome</keyword>
<sequence length="170" mass="17589">MSATLDDLLAFIDIGGGQLQFRQVCVEGLARSVLQRLLAAENGPVELRIDPLPPCWADAGLLELVLRELLANALKFSAGTAPRRIAVGCEPAAPGRCVYTVQDNGVGLGGHHAGQLFKLFGRLHPSGTYEGRGAGLAKASRAAQKLGGRLGARPAAGGGATFVLDLRAAP</sequence>
<evidence type="ECO:0000259" key="5">
    <source>
        <dbReference type="PROSITE" id="PS50109"/>
    </source>
</evidence>
<dbReference type="InterPro" id="IPR050351">
    <property type="entry name" value="BphY/WalK/GraS-like"/>
</dbReference>
<accession>A0A923S7C9</accession>
<dbReference type="InterPro" id="IPR004358">
    <property type="entry name" value="Sig_transdc_His_kin-like_C"/>
</dbReference>
<dbReference type="SMART" id="SM00387">
    <property type="entry name" value="HATPase_c"/>
    <property type="match status" value="1"/>
</dbReference>
<dbReference type="GO" id="GO:0000156">
    <property type="term" value="F:phosphorelay response regulator activity"/>
    <property type="evidence" value="ECO:0007669"/>
    <property type="project" value="TreeGrafter"/>
</dbReference>
<dbReference type="InterPro" id="IPR005467">
    <property type="entry name" value="His_kinase_dom"/>
</dbReference>
<keyword evidence="3" id="KW-0808">Transferase</keyword>
<dbReference type="GO" id="GO:0004673">
    <property type="term" value="F:protein histidine kinase activity"/>
    <property type="evidence" value="ECO:0007669"/>
    <property type="project" value="UniProtKB-EC"/>
</dbReference>
<protein>
    <recommendedName>
        <fullName evidence="2">histidine kinase</fullName>
        <ecNumber evidence="2">2.7.13.3</ecNumber>
    </recommendedName>
</protein>
<dbReference type="Gene3D" id="3.30.565.10">
    <property type="entry name" value="Histidine kinase-like ATPase, C-terminal domain"/>
    <property type="match status" value="1"/>
</dbReference>
<name>A0A923S7C9_9BURK</name>
<dbReference type="EC" id="2.7.13.3" evidence="2"/>
<evidence type="ECO:0000256" key="4">
    <source>
        <dbReference type="ARBA" id="ARBA00022777"/>
    </source>
</evidence>
<dbReference type="GO" id="GO:0030295">
    <property type="term" value="F:protein kinase activator activity"/>
    <property type="evidence" value="ECO:0007669"/>
    <property type="project" value="TreeGrafter"/>
</dbReference>
<organism evidence="6 7">
    <name type="scientific">Ramlibacter albus</name>
    <dbReference type="NCBI Taxonomy" id="2079448"/>
    <lineage>
        <taxon>Bacteria</taxon>
        <taxon>Pseudomonadati</taxon>
        <taxon>Pseudomonadota</taxon>
        <taxon>Betaproteobacteria</taxon>
        <taxon>Burkholderiales</taxon>
        <taxon>Comamonadaceae</taxon>
        <taxon>Ramlibacter</taxon>
    </lineage>
</organism>
<feature type="domain" description="Histidine kinase" evidence="5">
    <location>
        <begin position="1"/>
        <end position="170"/>
    </location>
</feature>
<dbReference type="PROSITE" id="PS50109">
    <property type="entry name" value="HIS_KIN"/>
    <property type="match status" value="1"/>
</dbReference>
<dbReference type="PRINTS" id="PR00344">
    <property type="entry name" value="BCTRLSENSOR"/>
</dbReference>
<dbReference type="InterPro" id="IPR003594">
    <property type="entry name" value="HATPase_dom"/>
</dbReference>
<comment type="caution">
    <text evidence="6">The sequence shown here is derived from an EMBL/GenBank/DDBJ whole genome shotgun (WGS) entry which is preliminary data.</text>
</comment>
<dbReference type="Pfam" id="PF02518">
    <property type="entry name" value="HATPase_c"/>
    <property type="match status" value="1"/>
</dbReference>